<name>A0A6A1VGU6_9ROSI</name>
<dbReference type="SUPFAM" id="SSF52540">
    <property type="entry name" value="P-loop containing nucleoside triphosphate hydrolases"/>
    <property type="match status" value="1"/>
</dbReference>
<keyword evidence="2" id="KW-1185">Reference proteome</keyword>
<keyword evidence="1" id="KW-0378">Hydrolase</keyword>
<dbReference type="GO" id="GO:0004386">
    <property type="term" value="F:helicase activity"/>
    <property type="evidence" value="ECO:0007669"/>
    <property type="project" value="UniProtKB-KW"/>
</dbReference>
<dbReference type="AlphaFoldDB" id="A0A6A1VGU6"/>
<dbReference type="Proteomes" id="UP000516437">
    <property type="component" value="Chromosome 5"/>
</dbReference>
<dbReference type="Gene3D" id="3.40.50.300">
    <property type="entry name" value="P-loop containing nucleotide triphosphate hydrolases"/>
    <property type="match status" value="1"/>
</dbReference>
<evidence type="ECO:0000313" key="2">
    <source>
        <dbReference type="Proteomes" id="UP000516437"/>
    </source>
</evidence>
<sequence>MEPAILSVEACCTENFSLSPCRVRYHCNLLHFQGRGFHVQIRFLKEPVQDYVQAAVSTVLSIHDQEPMGDVLVFLTGQDDIDAAIQLLNEQAHSNRTSAMFVASIV</sequence>
<dbReference type="OrthoDB" id="10253254at2759"/>
<keyword evidence="1" id="KW-0547">Nucleotide-binding</keyword>
<dbReference type="InterPro" id="IPR027417">
    <property type="entry name" value="P-loop_NTPase"/>
</dbReference>
<gene>
    <name evidence="1" type="ORF">CJ030_MR5G000964</name>
</gene>
<accession>A0A6A1VGU6</accession>
<proteinExistence type="predicted"/>
<comment type="caution">
    <text evidence="1">The sequence shown here is derived from an EMBL/GenBank/DDBJ whole genome shotgun (WGS) entry which is preliminary data.</text>
</comment>
<keyword evidence="1" id="KW-0347">Helicase</keyword>
<reference evidence="1 2" key="1">
    <citation type="journal article" date="2019" name="Plant Biotechnol. J.">
        <title>The red bayberry genome and genetic basis of sex determination.</title>
        <authorList>
            <person name="Jia H.M."/>
            <person name="Jia H.J."/>
            <person name="Cai Q.L."/>
            <person name="Wang Y."/>
            <person name="Zhao H.B."/>
            <person name="Yang W.F."/>
            <person name="Wang G.Y."/>
            <person name="Li Y.H."/>
            <person name="Zhan D.L."/>
            <person name="Shen Y.T."/>
            <person name="Niu Q.F."/>
            <person name="Chang L."/>
            <person name="Qiu J."/>
            <person name="Zhao L."/>
            <person name="Xie H.B."/>
            <person name="Fu W.Y."/>
            <person name="Jin J."/>
            <person name="Li X.W."/>
            <person name="Jiao Y."/>
            <person name="Zhou C.C."/>
            <person name="Tu T."/>
            <person name="Chai C.Y."/>
            <person name="Gao J.L."/>
            <person name="Fan L.J."/>
            <person name="van de Weg E."/>
            <person name="Wang J.Y."/>
            <person name="Gao Z.S."/>
        </authorList>
    </citation>
    <scope>NUCLEOTIDE SEQUENCE [LARGE SCALE GENOMIC DNA]</scope>
    <source>
        <tissue evidence="1">Leaves</tissue>
    </source>
</reference>
<protein>
    <submittedName>
        <fullName evidence="1">Putative pre-mRNA-splicing factor ATP-dependent RNA helicase</fullName>
    </submittedName>
</protein>
<keyword evidence="1" id="KW-0067">ATP-binding</keyword>
<organism evidence="1 2">
    <name type="scientific">Morella rubra</name>
    <name type="common">Chinese bayberry</name>
    <dbReference type="NCBI Taxonomy" id="262757"/>
    <lineage>
        <taxon>Eukaryota</taxon>
        <taxon>Viridiplantae</taxon>
        <taxon>Streptophyta</taxon>
        <taxon>Embryophyta</taxon>
        <taxon>Tracheophyta</taxon>
        <taxon>Spermatophyta</taxon>
        <taxon>Magnoliopsida</taxon>
        <taxon>eudicotyledons</taxon>
        <taxon>Gunneridae</taxon>
        <taxon>Pentapetalae</taxon>
        <taxon>rosids</taxon>
        <taxon>fabids</taxon>
        <taxon>Fagales</taxon>
        <taxon>Myricaceae</taxon>
        <taxon>Morella</taxon>
    </lineage>
</organism>
<dbReference type="EMBL" id="RXIC02000023">
    <property type="protein sequence ID" value="KAB1211903.1"/>
    <property type="molecule type" value="Genomic_DNA"/>
</dbReference>
<evidence type="ECO:0000313" key="1">
    <source>
        <dbReference type="EMBL" id="KAB1211903.1"/>
    </source>
</evidence>